<name>A0A1G6NSW0_9MICO</name>
<proteinExistence type="predicted"/>
<sequence>MDEFPRCAHCGQRIERINFALGPEWRHWPSPYGNYRTSEKYRICHSTTVATPTSE</sequence>
<reference evidence="1 2" key="1">
    <citation type="submission" date="2016-09" db="EMBL/GenBank/DDBJ databases">
        <authorList>
            <person name="Capua I."/>
            <person name="De Benedictis P."/>
            <person name="Joannis T."/>
            <person name="Lombin L.H."/>
            <person name="Cattoli G."/>
        </authorList>
    </citation>
    <scope>NUCLEOTIDE SEQUENCE [LARGE SCALE GENOMIC DNA]</scope>
    <source>
        <strain evidence="1 2">NIO-1002</strain>
    </source>
</reference>
<organism evidence="1 2">
    <name type="scientific">Microbacterium enclense</name>
    <dbReference type="NCBI Taxonomy" id="993073"/>
    <lineage>
        <taxon>Bacteria</taxon>
        <taxon>Bacillati</taxon>
        <taxon>Actinomycetota</taxon>
        <taxon>Actinomycetes</taxon>
        <taxon>Micrococcales</taxon>
        <taxon>Microbacteriaceae</taxon>
        <taxon>Microbacterium</taxon>
    </lineage>
</organism>
<evidence type="ECO:0000313" key="1">
    <source>
        <dbReference type="EMBL" id="SDC71080.1"/>
    </source>
</evidence>
<dbReference type="EMBL" id="FMYG01000006">
    <property type="protein sequence ID" value="SDC71080.1"/>
    <property type="molecule type" value="Genomic_DNA"/>
</dbReference>
<dbReference type="AlphaFoldDB" id="A0A1G6NSW0"/>
<evidence type="ECO:0000313" key="2">
    <source>
        <dbReference type="Proteomes" id="UP000183203"/>
    </source>
</evidence>
<protein>
    <submittedName>
        <fullName evidence="1">Uncharacterized protein</fullName>
    </submittedName>
</protein>
<gene>
    <name evidence="1" type="ORF">SAMN05216418_2844</name>
</gene>
<dbReference type="RefSeq" id="WP_167345275.1">
    <property type="nucleotide sequence ID" value="NZ_FMYG01000006.1"/>
</dbReference>
<dbReference type="Proteomes" id="UP000183203">
    <property type="component" value="Unassembled WGS sequence"/>
</dbReference>
<accession>A0A1G6NSW0</accession>